<organism evidence="3 4">
    <name type="scientific">Microbacterium istanbulense</name>
    <dbReference type="NCBI Taxonomy" id="3122049"/>
    <lineage>
        <taxon>Bacteria</taxon>
        <taxon>Bacillati</taxon>
        <taxon>Actinomycetota</taxon>
        <taxon>Actinomycetes</taxon>
        <taxon>Micrococcales</taxon>
        <taxon>Microbacteriaceae</taxon>
        <taxon>Microbacterium</taxon>
    </lineage>
</organism>
<dbReference type="Proteomes" id="UP001366085">
    <property type="component" value="Unassembled WGS sequence"/>
</dbReference>
<feature type="transmembrane region" description="Helical" evidence="2">
    <location>
        <begin position="23"/>
        <end position="45"/>
    </location>
</feature>
<evidence type="ECO:0000313" key="4">
    <source>
        <dbReference type="Proteomes" id="UP001366085"/>
    </source>
</evidence>
<reference evidence="3 4" key="1">
    <citation type="submission" date="2024-02" db="EMBL/GenBank/DDBJ databases">
        <authorList>
            <person name="Saticioglu I.B."/>
        </authorList>
    </citation>
    <scope>NUCLEOTIDE SEQUENCE [LARGE SCALE GENOMIC DNA]</scope>
    <source>
        <strain evidence="3 4">Mu-43</strain>
    </source>
</reference>
<keyword evidence="2" id="KW-0812">Transmembrane</keyword>
<protein>
    <submittedName>
        <fullName evidence="3">Uncharacterized protein</fullName>
    </submittedName>
</protein>
<feature type="compositionally biased region" description="Low complexity" evidence="1">
    <location>
        <begin position="51"/>
        <end position="97"/>
    </location>
</feature>
<dbReference type="RefSeq" id="WP_337318322.1">
    <property type="nucleotide sequence ID" value="NZ_JBBDGN010000003.1"/>
</dbReference>
<accession>A0ABU8LKM2</accession>
<proteinExistence type="predicted"/>
<keyword evidence="4" id="KW-1185">Reference proteome</keyword>
<gene>
    <name evidence="3" type="ORF">WDU93_05310</name>
</gene>
<evidence type="ECO:0000256" key="1">
    <source>
        <dbReference type="SAM" id="MobiDB-lite"/>
    </source>
</evidence>
<name>A0ABU8LKM2_9MICO</name>
<evidence type="ECO:0000256" key="2">
    <source>
        <dbReference type="SAM" id="Phobius"/>
    </source>
</evidence>
<keyword evidence="2" id="KW-0472">Membrane</keyword>
<dbReference type="EMBL" id="JBBDGN010000003">
    <property type="protein sequence ID" value="MEJ1091106.1"/>
    <property type="molecule type" value="Genomic_DNA"/>
</dbReference>
<comment type="caution">
    <text evidence="3">The sequence shown here is derived from an EMBL/GenBank/DDBJ whole genome shotgun (WGS) entry which is preliminary data.</text>
</comment>
<evidence type="ECO:0000313" key="3">
    <source>
        <dbReference type="EMBL" id="MEJ1091106.1"/>
    </source>
</evidence>
<feature type="region of interest" description="Disordered" evidence="1">
    <location>
        <begin position="51"/>
        <end position="108"/>
    </location>
</feature>
<sequence>MSEPQPEYVWVFPPERRRNAGRIWLIIGLSVAAIAIAAVAVWFFFRPGSATTDPSPSPTTSVSASPSPAPSPTAGSTATPSPTPSPGASSPPSATDGPTPPRPSDPTLTAFRQEVEPVLDSAETGLRYAREDGGMSAMQDVMLLQDDANRLSEKIAPASIASRWSSALSAYSRSLEPLRAAYERGEDASAEDAAASTALARLNDVIGR</sequence>
<keyword evidence="2" id="KW-1133">Transmembrane helix</keyword>